<keyword evidence="1" id="KW-0812">Transmembrane</keyword>
<evidence type="ECO:0008006" key="4">
    <source>
        <dbReference type="Google" id="ProtNLM"/>
    </source>
</evidence>
<dbReference type="EMBL" id="PFBM01000016">
    <property type="protein sequence ID" value="PIR82372.1"/>
    <property type="molecule type" value="Genomic_DNA"/>
</dbReference>
<reference evidence="3" key="1">
    <citation type="submission" date="2017-09" db="EMBL/GenBank/DDBJ databases">
        <title>Depth-based differentiation of microbial function through sediment-hosted aquifers and enrichment of novel symbionts in the deep terrestrial subsurface.</title>
        <authorList>
            <person name="Probst A.J."/>
            <person name="Ladd B."/>
            <person name="Jarett J.K."/>
            <person name="Geller-Mcgrath D.E."/>
            <person name="Sieber C.M.K."/>
            <person name="Emerson J.B."/>
            <person name="Anantharaman K."/>
            <person name="Thomas B.C."/>
            <person name="Malmstrom R."/>
            <person name="Stieglmeier M."/>
            <person name="Klingl A."/>
            <person name="Woyke T."/>
            <person name="Ryan C.M."/>
            <person name="Banfield J.F."/>
        </authorList>
    </citation>
    <scope>NUCLEOTIDE SEQUENCE [LARGE SCALE GENOMIC DNA]</scope>
</reference>
<evidence type="ECO:0000313" key="2">
    <source>
        <dbReference type="EMBL" id="PIR82372.1"/>
    </source>
</evidence>
<dbReference type="AlphaFoldDB" id="A0A2H0U7I8"/>
<sequence length="123" mass="13533">MKLITSLFKITGVPVAVASLCCLTPVVIVLFGLGSVSLAASLADSLYGDYKWVFRGVGLALLALSLVWYLRRERGICTIDEARKRRNEIINITVIALTASIVGYIIFLYVVVEYAGMFLGIWE</sequence>
<gene>
    <name evidence="2" type="ORF">COU20_02515</name>
</gene>
<feature type="transmembrane region" description="Helical" evidence="1">
    <location>
        <begin position="90"/>
        <end position="112"/>
    </location>
</feature>
<protein>
    <recommendedName>
        <fullName evidence="4">Mercury ion transport protein</fullName>
    </recommendedName>
</protein>
<evidence type="ECO:0000256" key="1">
    <source>
        <dbReference type="SAM" id="Phobius"/>
    </source>
</evidence>
<keyword evidence="1" id="KW-1133">Transmembrane helix</keyword>
<feature type="transmembrane region" description="Helical" evidence="1">
    <location>
        <begin position="12"/>
        <end position="40"/>
    </location>
</feature>
<feature type="transmembrane region" description="Helical" evidence="1">
    <location>
        <begin position="52"/>
        <end position="70"/>
    </location>
</feature>
<name>A0A2H0U7I8_9BACT</name>
<dbReference type="Gene3D" id="1.10.287.910">
    <property type="entry name" value="bacterial mercury transporter, merf"/>
    <property type="match status" value="1"/>
</dbReference>
<evidence type="ECO:0000313" key="3">
    <source>
        <dbReference type="Proteomes" id="UP000231379"/>
    </source>
</evidence>
<proteinExistence type="predicted"/>
<accession>A0A2H0U7I8</accession>
<organism evidence="2 3">
    <name type="scientific">Candidatus Kaiserbacteria bacterium CG10_big_fil_rev_8_21_14_0_10_59_10</name>
    <dbReference type="NCBI Taxonomy" id="1974612"/>
    <lineage>
        <taxon>Bacteria</taxon>
        <taxon>Candidatus Kaiseribacteriota</taxon>
    </lineage>
</organism>
<comment type="caution">
    <text evidence="2">The sequence shown here is derived from an EMBL/GenBank/DDBJ whole genome shotgun (WGS) entry which is preliminary data.</text>
</comment>
<dbReference type="Proteomes" id="UP000231379">
    <property type="component" value="Unassembled WGS sequence"/>
</dbReference>
<keyword evidence="1" id="KW-0472">Membrane</keyword>